<dbReference type="RefSeq" id="WP_307479226.1">
    <property type="nucleotide sequence ID" value="NZ_JAUSUB010000036.1"/>
</dbReference>
<accession>A0ABU0ATC9</accession>
<name>A0ABU0ATC9_9BACI</name>
<protein>
    <submittedName>
        <fullName evidence="1">Uncharacterized protein</fullName>
    </submittedName>
</protein>
<evidence type="ECO:0000313" key="1">
    <source>
        <dbReference type="EMBL" id="MDQ0273290.1"/>
    </source>
</evidence>
<organism evidence="1 2">
    <name type="scientific">Cytobacillus purgationiresistens</name>
    <dbReference type="NCBI Taxonomy" id="863449"/>
    <lineage>
        <taxon>Bacteria</taxon>
        <taxon>Bacillati</taxon>
        <taxon>Bacillota</taxon>
        <taxon>Bacilli</taxon>
        <taxon>Bacillales</taxon>
        <taxon>Bacillaceae</taxon>
        <taxon>Cytobacillus</taxon>
    </lineage>
</organism>
<sequence length="77" mass="8704">MELAFLRSLGGTIVKVMDEKGDKQLYTSARIEKISRNIENDTFDIALRVVGYEGPINPPYKLIRITLRIPGEGCSEY</sequence>
<gene>
    <name evidence="1" type="ORF">J2S17_005222</name>
</gene>
<reference evidence="1 2" key="1">
    <citation type="submission" date="2023-07" db="EMBL/GenBank/DDBJ databases">
        <title>Genomic Encyclopedia of Type Strains, Phase IV (KMG-IV): sequencing the most valuable type-strain genomes for metagenomic binning, comparative biology and taxonomic classification.</title>
        <authorList>
            <person name="Goeker M."/>
        </authorList>
    </citation>
    <scope>NUCLEOTIDE SEQUENCE [LARGE SCALE GENOMIC DNA]</scope>
    <source>
        <strain evidence="1 2">DSM 23494</strain>
    </source>
</reference>
<keyword evidence="2" id="KW-1185">Reference proteome</keyword>
<dbReference type="EMBL" id="JAUSUB010000036">
    <property type="protein sequence ID" value="MDQ0273290.1"/>
    <property type="molecule type" value="Genomic_DNA"/>
</dbReference>
<evidence type="ECO:0000313" key="2">
    <source>
        <dbReference type="Proteomes" id="UP001238088"/>
    </source>
</evidence>
<comment type="caution">
    <text evidence="1">The sequence shown here is derived from an EMBL/GenBank/DDBJ whole genome shotgun (WGS) entry which is preliminary data.</text>
</comment>
<dbReference type="Proteomes" id="UP001238088">
    <property type="component" value="Unassembled WGS sequence"/>
</dbReference>
<proteinExistence type="predicted"/>